<organism evidence="6 7">
    <name type="scientific">Candidatus Dactylopiibacterium carminicum</name>
    <dbReference type="NCBI Taxonomy" id="857335"/>
    <lineage>
        <taxon>Bacteria</taxon>
        <taxon>Pseudomonadati</taxon>
        <taxon>Pseudomonadota</taxon>
        <taxon>Betaproteobacteria</taxon>
        <taxon>Rhodocyclales</taxon>
        <taxon>Rhodocyclaceae</taxon>
        <taxon>Candidatus Dactylopiibacterium</taxon>
    </lineage>
</organism>
<dbReference type="Pfam" id="PF01408">
    <property type="entry name" value="GFO_IDH_MocA"/>
    <property type="match status" value="1"/>
</dbReference>
<evidence type="ECO:0000259" key="4">
    <source>
        <dbReference type="Pfam" id="PF22725"/>
    </source>
</evidence>
<sequence length="318" mass="34569">MIRWGILGYARIARLQVIPAILASGNGRVHALASRDPAKLAEAQAQVPELTARASYEEVLRDPAVDAIYIPLPNSLHKHWAIAALDAGKHVLCEKPLALDAQEAREMFAAAQRNRRVLMEAFMYRYSDRSRQLRGVIESGVLGEVRHVNASFRFFLDRPGTIKMQPGLGGGALYDVGVYPINLLGLITGGALPVSVHAEAEFIDGVDVNASVLLRYPDGLLATLHCGFNAFGQMGAEIVGTKGRLLVPDPFLGEAGELTLTTAEGTRAIPVAATERYTEQVREFAAALLEGRSPQLTPAESIRNLEVLDMIRARLQRT</sequence>
<dbReference type="PANTHER" id="PTHR22604:SF105">
    <property type="entry name" value="TRANS-1,2-DIHYDROBENZENE-1,2-DIOL DEHYDROGENASE"/>
    <property type="match status" value="1"/>
</dbReference>
<evidence type="ECO:0000313" key="7">
    <source>
        <dbReference type="Proteomes" id="UP000216107"/>
    </source>
</evidence>
<evidence type="ECO:0000313" key="8">
    <source>
        <dbReference type="Proteomes" id="UP000623509"/>
    </source>
</evidence>
<evidence type="ECO:0000259" key="3">
    <source>
        <dbReference type="Pfam" id="PF01408"/>
    </source>
</evidence>
<keyword evidence="2" id="KW-0560">Oxidoreductase</keyword>
<dbReference type="GO" id="GO:0016491">
    <property type="term" value="F:oxidoreductase activity"/>
    <property type="evidence" value="ECO:0007669"/>
    <property type="project" value="UniProtKB-KW"/>
</dbReference>
<keyword evidence="8" id="KW-1185">Reference proteome</keyword>
<gene>
    <name evidence="5" type="ORF">BGI27_14740</name>
    <name evidence="6" type="ORF">CGU29_05530</name>
</gene>
<dbReference type="Pfam" id="PF22725">
    <property type="entry name" value="GFO_IDH_MocA_C3"/>
    <property type="match status" value="1"/>
</dbReference>
<protein>
    <submittedName>
        <fullName evidence="5 6">Oxidoreductase</fullName>
    </submittedName>
</protein>
<dbReference type="EMBL" id="MDUX01000060">
    <property type="protein sequence ID" value="KAF7598185.1"/>
    <property type="molecule type" value="Genomic_DNA"/>
</dbReference>
<evidence type="ECO:0000313" key="6">
    <source>
        <dbReference type="EMBL" id="PAS94118.1"/>
    </source>
</evidence>
<dbReference type="InterPro" id="IPR055170">
    <property type="entry name" value="GFO_IDH_MocA-like_dom"/>
</dbReference>
<dbReference type="InterPro" id="IPR050984">
    <property type="entry name" value="Gfo/Idh/MocA_domain"/>
</dbReference>
<dbReference type="GO" id="GO:0000166">
    <property type="term" value="F:nucleotide binding"/>
    <property type="evidence" value="ECO:0007669"/>
    <property type="project" value="InterPro"/>
</dbReference>
<feature type="domain" description="Gfo/Idh/MocA-like oxidoreductase N-terminal" evidence="3">
    <location>
        <begin position="2"/>
        <end position="121"/>
    </location>
</feature>
<reference evidence="6 7" key="2">
    <citation type="submission" date="2017-07" db="EMBL/GenBank/DDBJ databases">
        <title>Candidatus Dactylopiibacterium carminicum, a nitrogen-fixing symbiont of the cochineal insect Dactylopius coccus and Dactylopius opuntiae (Hemiptera: Coccoidea: Dactylopiidae).</title>
        <authorList>
            <person name="Vera A."/>
        </authorList>
    </citation>
    <scope>NUCLEOTIDE SEQUENCE [LARGE SCALE GENOMIC DNA]</scope>
    <source>
        <strain evidence="6 7">NFDCM</strain>
    </source>
</reference>
<dbReference type="PANTHER" id="PTHR22604">
    <property type="entry name" value="OXIDOREDUCTASES"/>
    <property type="match status" value="1"/>
</dbReference>
<comment type="similarity">
    <text evidence="1">Belongs to the Gfo/Idh/MocA family.</text>
</comment>
<dbReference type="Proteomes" id="UP000623509">
    <property type="component" value="Unassembled WGS sequence"/>
</dbReference>
<comment type="caution">
    <text evidence="6">The sequence shown here is derived from an EMBL/GenBank/DDBJ whole genome shotgun (WGS) entry which is preliminary data.</text>
</comment>
<reference evidence="5 8" key="1">
    <citation type="submission" date="2016-08" db="EMBL/GenBank/DDBJ databases">
        <title>Candidatus Dactylopiibacterium carminicum genome sequence.</title>
        <authorList>
            <person name="Ramirez-Puebla S.T."/>
            <person name="Ormeno-Orrillo E."/>
            <person name="Vera-Ponce De Leon A."/>
            <person name="Luis L."/>
            <person name="Sanchez-Flores A."/>
            <person name="Monica R."/>
            <person name="Martinez-Romero E."/>
        </authorList>
    </citation>
    <scope>NUCLEOTIDE SEQUENCE [LARGE SCALE GENOMIC DNA]</scope>
    <source>
        <strain evidence="5">END1</strain>
    </source>
</reference>
<evidence type="ECO:0000256" key="1">
    <source>
        <dbReference type="ARBA" id="ARBA00010928"/>
    </source>
</evidence>
<accession>A0A272EVI7</accession>
<feature type="domain" description="GFO/IDH/MocA-like oxidoreductase" evidence="4">
    <location>
        <begin position="131"/>
        <end position="245"/>
    </location>
</feature>
<evidence type="ECO:0000313" key="5">
    <source>
        <dbReference type="EMBL" id="KAF7598185.1"/>
    </source>
</evidence>
<dbReference type="Gene3D" id="3.40.50.720">
    <property type="entry name" value="NAD(P)-binding Rossmann-like Domain"/>
    <property type="match status" value="1"/>
</dbReference>
<proteinExistence type="inferred from homology"/>
<dbReference type="AlphaFoldDB" id="A0A272EVI7"/>
<dbReference type="SUPFAM" id="SSF51735">
    <property type="entry name" value="NAD(P)-binding Rossmann-fold domains"/>
    <property type="match status" value="1"/>
</dbReference>
<dbReference type="InterPro" id="IPR000683">
    <property type="entry name" value="Gfo/Idh/MocA-like_OxRdtase_N"/>
</dbReference>
<evidence type="ECO:0000256" key="2">
    <source>
        <dbReference type="ARBA" id="ARBA00023002"/>
    </source>
</evidence>
<name>A0A272EVI7_9RHOO</name>
<dbReference type="OrthoDB" id="9793050at2"/>
<dbReference type="SUPFAM" id="SSF55347">
    <property type="entry name" value="Glyceraldehyde-3-phosphate dehydrogenase-like, C-terminal domain"/>
    <property type="match status" value="1"/>
</dbReference>
<dbReference type="EMBL" id="NMRN01000010">
    <property type="protein sequence ID" value="PAS94118.1"/>
    <property type="molecule type" value="Genomic_DNA"/>
</dbReference>
<dbReference type="InterPro" id="IPR036291">
    <property type="entry name" value="NAD(P)-bd_dom_sf"/>
</dbReference>
<dbReference type="Proteomes" id="UP000216107">
    <property type="component" value="Unassembled WGS sequence"/>
</dbReference>
<dbReference type="Gene3D" id="3.30.360.10">
    <property type="entry name" value="Dihydrodipicolinate Reductase, domain 2"/>
    <property type="match status" value="1"/>
</dbReference>